<accession>S4PP06</accession>
<dbReference type="AlphaFoldDB" id="S4PP06"/>
<reference evidence="1" key="2">
    <citation type="submission" date="2013-05" db="EMBL/GenBank/DDBJ databases">
        <authorList>
            <person name="Carter J.-M."/>
            <person name="Baker S.C."/>
            <person name="Pink R."/>
            <person name="Carter D.R.F."/>
            <person name="Collins A."/>
            <person name="Tomlin J."/>
            <person name="Gibbs M."/>
            <person name="Breuker C.J."/>
        </authorList>
    </citation>
    <scope>NUCLEOTIDE SEQUENCE</scope>
    <source>
        <tissue evidence="1">Ovary</tissue>
    </source>
</reference>
<dbReference type="EMBL" id="GAIX01000517">
    <property type="protein sequence ID" value="JAA92043.1"/>
    <property type="molecule type" value="Transcribed_RNA"/>
</dbReference>
<reference evidence="1" key="1">
    <citation type="journal article" date="2013" name="BMC Genomics">
        <title>Unscrambling butterfly oogenesis.</title>
        <authorList>
            <person name="Carter J.M."/>
            <person name="Baker S.C."/>
            <person name="Pink R."/>
            <person name="Carter D.R."/>
            <person name="Collins A."/>
            <person name="Tomlin J."/>
            <person name="Gibbs M."/>
            <person name="Breuker C.J."/>
        </authorList>
    </citation>
    <scope>NUCLEOTIDE SEQUENCE</scope>
    <source>
        <tissue evidence="1">Ovary</tissue>
    </source>
</reference>
<organism evidence="1">
    <name type="scientific">Pararge aegeria</name>
    <name type="common">speckled wood butterfly</name>
    <dbReference type="NCBI Taxonomy" id="116150"/>
    <lineage>
        <taxon>Eukaryota</taxon>
        <taxon>Metazoa</taxon>
        <taxon>Ecdysozoa</taxon>
        <taxon>Arthropoda</taxon>
        <taxon>Hexapoda</taxon>
        <taxon>Insecta</taxon>
        <taxon>Pterygota</taxon>
        <taxon>Neoptera</taxon>
        <taxon>Endopterygota</taxon>
        <taxon>Lepidoptera</taxon>
        <taxon>Glossata</taxon>
        <taxon>Ditrysia</taxon>
        <taxon>Papilionoidea</taxon>
        <taxon>Nymphalidae</taxon>
        <taxon>Satyrinae</taxon>
        <taxon>Satyrini</taxon>
        <taxon>Parargina</taxon>
        <taxon>Pararge</taxon>
    </lineage>
</organism>
<name>S4PP06_9NEOP</name>
<evidence type="ECO:0000313" key="1">
    <source>
        <dbReference type="EMBL" id="JAA92043.1"/>
    </source>
</evidence>
<protein>
    <submittedName>
        <fullName evidence="1">Uncharacterized protein</fullName>
    </submittedName>
</protein>
<sequence>MLIRRGRLVLAFKPFQDCLLFLITYQNGLIYLRITVMLLNDIKTTNKKKYTHVPLKVYFYCIYIGVLEN</sequence>
<proteinExistence type="predicted"/>